<keyword evidence="1" id="KW-0472">Membrane</keyword>
<protein>
    <recommendedName>
        <fullName evidence="4">Tetraspanin</fullName>
    </recommendedName>
</protein>
<proteinExistence type="predicted"/>
<evidence type="ECO:0000256" key="1">
    <source>
        <dbReference type="SAM" id="Phobius"/>
    </source>
</evidence>
<gene>
    <name evidence="2" type="ORF">V5O48_003578</name>
</gene>
<keyword evidence="3" id="KW-1185">Reference proteome</keyword>
<keyword evidence="1" id="KW-1133">Transmembrane helix</keyword>
<sequence length="229" mass="25392">MVSRALMAVWTFLDACLLAAGGVAIAFSIIWRKPDIMMNMVLSDGNLTSGLILGICLLITFVFSVGAIIQRNHVTIGLVILNYLLILDALGILIIGTFVWVFTLQERKNFHEVYTKVPASTRAFIQDKFSCCGYFNGSDLVEPSNFCNPTQISFINALDPSDVNNSKFFCVSPVTNFADVTLNDIFTSVYGFMAIALCLLLTTLCVINMRKEDERFKRIDAKRGGRGFV</sequence>
<evidence type="ECO:0008006" key="4">
    <source>
        <dbReference type="Google" id="ProtNLM"/>
    </source>
</evidence>
<organism evidence="2 3">
    <name type="scientific">Marasmius crinis-equi</name>
    <dbReference type="NCBI Taxonomy" id="585013"/>
    <lineage>
        <taxon>Eukaryota</taxon>
        <taxon>Fungi</taxon>
        <taxon>Dikarya</taxon>
        <taxon>Basidiomycota</taxon>
        <taxon>Agaricomycotina</taxon>
        <taxon>Agaricomycetes</taxon>
        <taxon>Agaricomycetidae</taxon>
        <taxon>Agaricales</taxon>
        <taxon>Marasmiineae</taxon>
        <taxon>Marasmiaceae</taxon>
        <taxon>Marasmius</taxon>
    </lineage>
</organism>
<dbReference type="EMBL" id="JBAHYK010000099">
    <property type="protein sequence ID" value="KAL0578428.1"/>
    <property type="molecule type" value="Genomic_DNA"/>
</dbReference>
<feature type="transmembrane region" description="Helical" evidence="1">
    <location>
        <begin position="51"/>
        <end position="69"/>
    </location>
</feature>
<feature type="transmembrane region" description="Helical" evidence="1">
    <location>
        <begin position="81"/>
        <end position="102"/>
    </location>
</feature>
<keyword evidence="1" id="KW-0812">Transmembrane</keyword>
<feature type="transmembrane region" description="Helical" evidence="1">
    <location>
        <begin position="189"/>
        <end position="209"/>
    </location>
</feature>
<accession>A0ABR3FSH8</accession>
<evidence type="ECO:0000313" key="2">
    <source>
        <dbReference type="EMBL" id="KAL0578428.1"/>
    </source>
</evidence>
<name>A0ABR3FSH8_9AGAR</name>
<dbReference type="Proteomes" id="UP001465976">
    <property type="component" value="Unassembled WGS sequence"/>
</dbReference>
<feature type="transmembrane region" description="Helical" evidence="1">
    <location>
        <begin position="7"/>
        <end position="31"/>
    </location>
</feature>
<reference evidence="2 3" key="1">
    <citation type="submission" date="2024-02" db="EMBL/GenBank/DDBJ databases">
        <title>A draft genome for the cacao thread blight pathogen Marasmius crinis-equi.</title>
        <authorList>
            <person name="Cohen S.P."/>
            <person name="Baruah I.K."/>
            <person name="Amoako-Attah I."/>
            <person name="Bukari Y."/>
            <person name="Meinhardt L.W."/>
            <person name="Bailey B.A."/>
        </authorList>
    </citation>
    <scope>NUCLEOTIDE SEQUENCE [LARGE SCALE GENOMIC DNA]</scope>
    <source>
        <strain evidence="2 3">GH-76</strain>
    </source>
</reference>
<comment type="caution">
    <text evidence="2">The sequence shown here is derived from an EMBL/GenBank/DDBJ whole genome shotgun (WGS) entry which is preliminary data.</text>
</comment>
<evidence type="ECO:0000313" key="3">
    <source>
        <dbReference type="Proteomes" id="UP001465976"/>
    </source>
</evidence>